<evidence type="ECO:0000256" key="22">
    <source>
        <dbReference type="SAM" id="Phobius"/>
    </source>
</evidence>
<evidence type="ECO:0000256" key="4">
    <source>
        <dbReference type="ARBA" id="ARBA00022618"/>
    </source>
</evidence>
<evidence type="ECO:0000256" key="12">
    <source>
        <dbReference type="ARBA" id="ARBA00023306"/>
    </source>
</evidence>
<evidence type="ECO:0000256" key="1">
    <source>
        <dbReference type="ARBA" id="ARBA00004651"/>
    </source>
</evidence>
<keyword evidence="3" id="KW-1003">Cell membrane</keyword>
<dbReference type="GO" id="GO:0005886">
    <property type="term" value="C:plasma membrane"/>
    <property type="evidence" value="ECO:0007669"/>
    <property type="project" value="UniProtKB-SubCell"/>
</dbReference>
<evidence type="ECO:0000256" key="3">
    <source>
        <dbReference type="ARBA" id="ARBA00022475"/>
    </source>
</evidence>
<sequence>MRKEIEGVDYALLIAVMLLVFTGVMMVFSSSFYYAMATWENKYLFLQKHLVWAGGGVAAMIVASMVDYKWYRKIGFLLFVASFVFLGLLFTPLGVEINGAVRWLDVGPLTFMPSEFAKIAAIVYMAGFLENRQRKLSRFSSGMLPVLFIVGAYFVLIYKQPNLSNAITISGIIMAMAFVAGVNVFQLLTLGAAGGAGIYLAILSNEWRAKRFLTFLDPFQDTFGDGWQVIQSLYALGSGGLFGVGLGQSTLNKLYIPEPQNDFIFATVGEELGFAGAALLIVLFMFLLYRCVRVAMNAPDQYGLFLAAGITSMIAIHTIINVAVVTSSMPVTGLQLPFISYGGNFLLMLMFSMGIMLNISKQSKVIK</sequence>
<dbReference type="OrthoDB" id="9812661at2"/>
<evidence type="ECO:0000256" key="10">
    <source>
        <dbReference type="ARBA" id="ARBA00022989"/>
    </source>
</evidence>
<feature type="transmembrane region" description="Helical" evidence="22">
    <location>
        <begin position="304"/>
        <end position="326"/>
    </location>
</feature>
<dbReference type="RefSeq" id="WP_092589329.1">
    <property type="nucleotide sequence ID" value="NZ_FMWL01000002.1"/>
</dbReference>
<keyword evidence="10 22" id="KW-1133">Transmembrane helix</keyword>
<feature type="transmembrane region" description="Helical" evidence="22">
    <location>
        <begin position="49"/>
        <end position="68"/>
    </location>
</feature>
<keyword evidence="4 23" id="KW-0132">Cell division</keyword>
<dbReference type="GO" id="GO:0032153">
    <property type="term" value="C:cell division site"/>
    <property type="evidence" value="ECO:0007669"/>
    <property type="project" value="TreeGrafter"/>
</dbReference>
<dbReference type="NCBIfam" id="TIGR02614">
    <property type="entry name" value="ftsW"/>
    <property type="match status" value="1"/>
</dbReference>
<keyword evidence="13" id="KW-0961">Cell wall biogenesis/degradation</keyword>
<feature type="transmembrane region" description="Helical" evidence="22">
    <location>
        <begin position="12"/>
        <end position="37"/>
    </location>
</feature>
<keyword evidence="7 22" id="KW-0812">Transmembrane</keyword>
<keyword evidence="5" id="KW-0328">Glycosyltransferase</keyword>
<comment type="similarity">
    <text evidence="16">Belongs to the SEDS family. FtsW subfamily.</text>
</comment>
<keyword evidence="24" id="KW-1185">Reference proteome</keyword>
<evidence type="ECO:0000256" key="16">
    <source>
        <dbReference type="ARBA" id="ARBA00038053"/>
    </source>
</evidence>
<gene>
    <name evidence="23" type="ORF">SAMN03080599_00525</name>
</gene>
<dbReference type="STRING" id="1120920.SAMN03080599_00525"/>
<dbReference type="InterPro" id="IPR013437">
    <property type="entry name" value="FtsW"/>
</dbReference>
<keyword evidence="8" id="KW-0133">Cell shape</keyword>
<keyword evidence="9" id="KW-0573">Peptidoglycan synthesis</keyword>
<dbReference type="Pfam" id="PF01098">
    <property type="entry name" value="FTSW_RODA_SPOVE"/>
    <property type="match status" value="1"/>
</dbReference>
<dbReference type="Proteomes" id="UP000199208">
    <property type="component" value="Unassembled WGS sequence"/>
</dbReference>
<comment type="catalytic activity">
    <reaction evidence="20">
        <text>[GlcNAc-(1-&gt;4)-Mur2Ac(oyl-L-Ala-gamma-D-Glu-L-Lys-D-Ala-D-Ala)](n)-di-trans,octa-cis-undecaprenyl diphosphate + beta-D-GlcNAc-(1-&gt;4)-Mur2Ac(oyl-L-Ala-gamma-D-Glu-L-Lys-D-Ala-D-Ala)-di-trans,octa-cis-undecaprenyl diphosphate = [GlcNAc-(1-&gt;4)-Mur2Ac(oyl-L-Ala-gamma-D-Glu-L-Lys-D-Ala-D-Ala)](n+1)-di-trans,octa-cis-undecaprenyl diphosphate + di-trans,octa-cis-undecaprenyl diphosphate + H(+)</text>
        <dbReference type="Rhea" id="RHEA:23708"/>
        <dbReference type="Rhea" id="RHEA-COMP:9602"/>
        <dbReference type="Rhea" id="RHEA-COMP:9603"/>
        <dbReference type="ChEBI" id="CHEBI:15378"/>
        <dbReference type="ChEBI" id="CHEBI:58405"/>
        <dbReference type="ChEBI" id="CHEBI:60033"/>
        <dbReference type="ChEBI" id="CHEBI:78435"/>
        <dbReference type="EC" id="2.4.99.28"/>
    </reaction>
</comment>
<comment type="pathway">
    <text evidence="2">Cell wall biogenesis; peptidoglycan biosynthesis.</text>
</comment>
<feature type="transmembrane region" description="Helical" evidence="22">
    <location>
        <begin position="139"/>
        <end position="157"/>
    </location>
</feature>
<accession>A0A1G5RSH7</accession>
<protein>
    <recommendedName>
        <fullName evidence="17">Probable peptidoglycan glycosyltransferase FtsW</fullName>
        <ecNumber evidence="19">2.4.99.28</ecNumber>
    </recommendedName>
    <alternativeName>
        <fullName evidence="18">Cell division protein FtsW</fullName>
    </alternativeName>
    <alternativeName>
        <fullName evidence="15">Cell wall polymerase</fullName>
    </alternativeName>
    <alternativeName>
        <fullName evidence="14">Peptidoglycan polymerase</fullName>
    </alternativeName>
</protein>
<keyword evidence="11 22" id="KW-0472">Membrane</keyword>
<evidence type="ECO:0000256" key="2">
    <source>
        <dbReference type="ARBA" id="ARBA00004752"/>
    </source>
</evidence>
<evidence type="ECO:0000256" key="15">
    <source>
        <dbReference type="ARBA" id="ARBA00033270"/>
    </source>
</evidence>
<feature type="transmembrane region" description="Helical" evidence="22">
    <location>
        <begin position="338"/>
        <end position="359"/>
    </location>
</feature>
<dbReference type="EMBL" id="FMWL01000002">
    <property type="protein sequence ID" value="SCZ77024.1"/>
    <property type="molecule type" value="Genomic_DNA"/>
</dbReference>
<dbReference type="InterPro" id="IPR001182">
    <property type="entry name" value="FtsW/RodA"/>
</dbReference>
<evidence type="ECO:0000256" key="21">
    <source>
        <dbReference type="ARBA" id="ARBA00049966"/>
    </source>
</evidence>
<dbReference type="AlphaFoldDB" id="A0A1G5RSH7"/>
<reference evidence="23 24" key="1">
    <citation type="submission" date="2016-10" db="EMBL/GenBank/DDBJ databases">
        <authorList>
            <person name="de Groot N.N."/>
        </authorList>
    </citation>
    <scope>NUCLEOTIDE SEQUENCE [LARGE SCALE GENOMIC DNA]</scope>
    <source>
        <strain evidence="23 24">DSM 2784</strain>
    </source>
</reference>
<evidence type="ECO:0000256" key="14">
    <source>
        <dbReference type="ARBA" id="ARBA00032370"/>
    </source>
</evidence>
<name>A0A1G5RSH7_9FIRM</name>
<evidence type="ECO:0000256" key="20">
    <source>
        <dbReference type="ARBA" id="ARBA00049902"/>
    </source>
</evidence>
<dbReference type="GO" id="GO:0015648">
    <property type="term" value="F:lipid-linked peptidoglycan transporter activity"/>
    <property type="evidence" value="ECO:0007669"/>
    <property type="project" value="TreeGrafter"/>
</dbReference>
<evidence type="ECO:0000256" key="11">
    <source>
        <dbReference type="ARBA" id="ARBA00023136"/>
    </source>
</evidence>
<feature type="transmembrane region" description="Helical" evidence="22">
    <location>
        <begin position="75"/>
        <end position="95"/>
    </location>
</feature>
<evidence type="ECO:0000256" key="18">
    <source>
        <dbReference type="ARBA" id="ARBA00041418"/>
    </source>
</evidence>
<evidence type="ECO:0000256" key="13">
    <source>
        <dbReference type="ARBA" id="ARBA00023316"/>
    </source>
</evidence>
<comment type="function">
    <text evidence="21">Peptidoglycan polymerase that is essential for cell division.</text>
</comment>
<evidence type="ECO:0000256" key="5">
    <source>
        <dbReference type="ARBA" id="ARBA00022676"/>
    </source>
</evidence>
<dbReference type="GO" id="GO:0051301">
    <property type="term" value="P:cell division"/>
    <property type="evidence" value="ECO:0007669"/>
    <property type="project" value="UniProtKB-KW"/>
</dbReference>
<evidence type="ECO:0000256" key="9">
    <source>
        <dbReference type="ARBA" id="ARBA00022984"/>
    </source>
</evidence>
<evidence type="ECO:0000313" key="24">
    <source>
        <dbReference type="Proteomes" id="UP000199208"/>
    </source>
</evidence>
<dbReference type="PANTHER" id="PTHR30474">
    <property type="entry name" value="CELL CYCLE PROTEIN"/>
    <property type="match status" value="1"/>
</dbReference>
<dbReference type="GO" id="GO:0009252">
    <property type="term" value="P:peptidoglycan biosynthetic process"/>
    <property type="evidence" value="ECO:0007669"/>
    <property type="project" value="UniProtKB-KW"/>
</dbReference>
<comment type="subcellular location">
    <subcellularLocation>
        <location evidence="1">Cell membrane</location>
        <topology evidence="1">Multi-pass membrane protein</topology>
    </subcellularLocation>
</comment>
<dbReference type="GO" id="GO:0008955">
    <property type="term" value="F:peptidoglycan glycosyltransferase activity"/>
    <property type="evidence" value="ECO:0007669"/>
    <property type="project" value="UniProtKB-EC"/>
</dbReference>
<evidence type="ECO:0000256" key="6">
    <source>
        <dbReference type="ARBA" id="ARBA00022679"/>
    </source>
</evidence>
<keyword evidence="6" id="KW-0808">Transferase</keyword>
<evidence type="ECO:0000256" key="17">
    <source>
        <dbReference type="ARBA" id="ARBA00041185"/>
    </source>
</evidence>
<feature type="transmembrane region" description="Helical" evidence="22">
    <location>
        <begin position="107"/>
        <end position="127"/>
    </location>
</feature>
<dbReference type="EC" id="2.4.99.28" evidence="19"/>
<dbReference type="GO" id="GO:0008360">
    <property type="term" value="P:regulation of cell shape"/>
    <property type="evidence" value="ECO:0007669"/>
    <property type="project" value="UniProtKB-KW"/>
</dbReference>
<evidence type="ECO:0000256" key="8">
    <source>
        <dbReference type="ARBA" id="ARBA00022960"/>
    </source>
</evidence>
<evidence type="ECO:0000256" key="19">
    <source>
        <dbReference type="ARBA" id="ARBA00044770"/>
    </source>
</evidence>
<feature type="transmembrane region" description="Helical" evidence="22">
    <location>
        <begin position="272"/>
        <end position="292"/>
    </location>
</feature>
<dbReference type="PANTHER" id="PTHR30474:SF2">
    <property type="entry name" value="PEPTIDOGLYCAN GLYCOSYLTRANSFERASE FTSW-RELATED"/>
    <property type="match status" value="1"/>
</dbReference>
<evidence type="ECO:0000313" key="23">
    <source>
        <dbReference type="EMBL" id="SCZ77024.1"/>
    </source>
</evidence>
<proteinExistence type="inferred from homology"/>
<evidence type="ECO:0000256" key="7">
    <source>
        <dbReference type="ARBA" id="ARBA00022692"/>
    </source>
</evidence>
<feature type="transmembrane region" description="Helical" evidence="22">
    <location>
        <begin position="169"/>
        <end position="202"/>
    </location>
</feature>
<dbReference type="GO" id="GO:0071555">
    <property type="term" value="P:cell wall organization"/>
    <property type="evidence" value="ECO:0007669"/>
    <property type="project" value="UniProtKB-KW"/>
</dbReference>
<organism evidence="23 24">
    <name type="scientific">Acidaminobacter hydrogenoformans DSM 2784</name>
    <dbReference type="NCBI Taxonomy" id="1120920"/>
    <lineage>
        <taxon>Bacteria</taxon>
        <taxon>Bacillati</taxon>
        <taxon>Bacillota</taxon>
        <taxon>Clostridia</taxon>
        <taxon>Peptostreptococcales</taxon>
        <taxon>Acidaminobacteraceae</taxon>
        <taxon>Acidaminobacter</taxon>
    </lineage>
</organism>
<keyword evidence="12" id="KW-0131">Cell cycle</keyword>